<dbReference type="STRING" id="374847.Kcr_0171"/>
<dbReference type="HOGENOM" id="CLU_059021_5_3_2"/>
<reference evidence="5 6" key="1">
    <citation type="journal article" date="2008" name="Proc. Natl. Acad. Sci. U.S.A.">
        <title>A korarchaeal genome reveals new insights into the evolution of the Archaea.</title>
        <authorList>
            <person name="Elkins J.G."/>
            <person name="Podar M."/>
            <person name="Graham D.E."/>
            <person name="Makarova K.S."/>
            <person name="Wolf Y."/>
            <person name="Randau L."/>
            <person name="Hedlund B.P."/>
            <person name="Brochier-Armanet C."/>
            <person name="Kunin V."/>
            <person name="Anderson I."/>
            <person name="Lapidus A."/>
            <person name="Goltsman E."/>
            <person name="Barry K."/>
            <person name="Koonin E.V."/>
            <person name="Hugenholtz P."/>
            <person name="Kyrpides N."/>
            <person name="Wanner G."/>
            <person name="Richardson P."/>
            <person name="Keller M."/>
            <person name="Stetter K.O."/>
        </authorList>
    </citation>
    <scope>NUCLEOTIDE SEQUENCE [LARGE SCALE GENOMIC DNA]</scope>
    <source>
        <strain evidence="6">OPF8</strain>
    </source>
</reference>
<dbReference type="InterPro" id="IPR002563">
    <property type="entry name" value="Flavin_Rdtase-like_dom"/>
</dbReference>
<dbReference type="KEGG" id="kcr:Kcr_0171"/>
<evidence type="ECO:0000313" key="6">
    <source>
        <dbReference type="Proteomes" id="UP000001686"/>
    </source>
</evidence>
<dbReference type="EnsemblBacteria" id="ACB06931">
    <property type="protein sequence ID" value="ACB06931"/>
    <property type="gene ID" value="Kcr_0171"/>
</dbReference>
<name>B1L3A2_KORCO</name>
<dbReference type="GeneID" id="6093460"/>
<dbReference type="PhylomeDB" id="B1L3A2"/>
<dbReference type="InParanoid" id="B1L3A2"/>
<dbReference type="GO" id="GO:0010181">
    <property type="term" value="F:FMN binding"/>
    <property type="evidence" value="ECO:0007669"/>
    <property type="project" value="InterPro"/>
</dbReference>
<evidence type="ECO:0000256" key="2">
    <source>
        <dbReference type="ARBA" id="ARBA00022630"/>
    </source>
</evidence>
<gene>
    <name evidence="5" type="ordered locus">Kcr_0171</name>
</gene>
<dbReference type="AlphaFoldDB" id="B1L3A2"/>
<dbReference type="PANTHER" id="PTHR43567:SF1">
    <property type="entry name" value="FLAVOREDOXIN"/>
    <property type="match status" value="1"/>
</dbReference>
<dbReference type="SUPFAM" id="SSF50475">
    <property type="entry name" value="FMN-binding split barrel"/>
    <property type="match status" value="1"/>
</dbReference>
<dbReference type="Pfam" id="PF01613">
    <property type="entry name" value="Flavin_Reduct"/>
    <property type="match status" value="1"/>
</dbReference>
<feature type="domain" description="Flavin reductase like" evidence="4">
    <location>
        <begin position="9"/>
        <end position="148"/>
    </location>
</feature>
<comment type="similarity">
    <text evidence="3">Belongs to the flavoredoxin family.</text>
</comment>
<dbReference type="Proteomes" id="UP000001686">
    <property type="component" value="Chromosome"/>
</dbReference>
<evidence type="ECO:0000256" key="3">
    <source>
        <dbReference type="ARBA" id="ARBA00038054"/>
    </source>
</evidence>
<keyword evidence="6" id="KW-1185">Reference proteome</keyword>
<evidence type="ECO:0000313" key="5">
    <source>
        <dbReference type="EMBL" id="ACB06931.1"/>
    </source>
</evidence>
<dbReference type="Gene3D" id="2.30.110.10">
    <property type="entry name" value="Electron Transport, Fmn-binding Protein, Chain A"/>
    <property type="match status" value="1"/>
</dbReference>
<dbReference type="SMART" id="SM00903">
    <property type="entry name" value="Flavin_Reduct"/>
    <property type="match status" value="1"/>
</dbReference>
<comment type="cofactor">
    <cofactor evidence="1">
        <name>FMN</name>
        <dbReference type="ChEBI" id="CHEBI:58210"/>
    </cofactor>
</comment>
<dbReference type="RefSeq" id="WP_012308828.1">
    <property type="nucleotide sequence ID" value="NC_010482.1"/>
</dbReference>
<dbReference type="InterPro" id="IPR012349">
    <property type="entry name" value="Split_barrel_FMN-bd"/>
</dbReference>
<dbReference type="InterPro" id="IPR052174">
    <property type="entry name" value="Flavoredoxin"/>
</dbReference>
<sequence length="181" mass="20341">MKEVRDFYLLLHPRPAYVIGSGRWGERVNFMAASWVSPVGEEPPSLIVALGKESLTLELIEIYGEFTVNVIPISLVEELYYVGSRSGRDEDKSRVFKAERGEKVSAPIVKDSLGVLECKLMNEVELGDVKLVIGEVLSAKADERFFNERTGWDFKKISIPLHNWGRGFFKVGEFVMAKGKG</sequence>
<evidence type="ECO:0000259" key="4">
    <source>
        <dbReference type="SMART" id="SM00903"/>
    </source>
</evidence>
<dbReference type="eggNOG" id="arCOG02017">
    <property type="taxonomic scope" value="Archaea"/>
</dbReference>
<dbReference type="PANTHER" id="PTHR43567">
    <property type="entry name" value="FLAVOREDOXIN-RELATED-RELATED"/>
    <property type="match status" value="1"/>
</dbReference>
<accession>B1L3A2</accession>
<dbReference type="OrthoDB" id="8522at2157"/>
<protein>
    <submittedName>
        <fullName evidence="5">Flavin reductase domain protein FMN-binding</fullName>
    </submittedName>
</protein>
<keyword evidence="2" id="KW-0285">Flavoprotein</keyword>
<evidence type="ECO:0000256" key="1">
    <source>
        <dbReference type="ARBA" id="ARBA00001917"/>
    </source>
</evidence>
<organism evidence="5 6">
    <name type="scientific">Korarchaeum cryptofilum (strain OPF8)</name>
    <dbReference type="NCBI Taxonomy" id="374847"/>
    <lineage>
        <taxon>Archaea</taxon>
        <taxon>Thermoproteota</taxon>
        <taxon>Candidatus Korarchaeia</taxon>
        <taxon>Candidatus Korarchaeales</taxon>
        <taxon>Candidatus Korarchaeaceae</taxon>
        <taxon>Candidatus Korarchaeum</taxon>
    </lineage>
</organism>
<proteinExistence type="inferred from homology"/>
<dbReference type="EMBL" id="CP000968">
    <property type="protein sequence ID" value="ACB06931.1"/>
    <property type="molecule type" value="Genomic_DNA"/>
</dbReference>